<dbReference type="AlphaFoldDB" id="A0A8X7CPE7"/>
<evidence type="ECO:0000256" key="1">
    <source>
        <dbReference type="SAM" id="MobiDB-lite"/>
    </source>
</evidence>
<name>A0A8X7CPE7_9ARAC</name>
<evidence type="ECO:0000313" key="2">
    <source>
        <dbReference type="EMBL" id="GFY71302.1"/>
    </source>
</evidence>
<comment type="caution">
    <text evidence="2">The sequence shown here is derived from an EMBL/GenBank/DDBJ whole genome shotgun (WGS) entry which is preliminary data.</text>
</comment>
<reference evidence="2" key="1">
    <citation type="submission" date="2020-08" db="EMBL/GenBank/DDBJ databases">
        <title>Multicomponent nature underlies the extraordinary mechanical properties of spider dragline silk.</title>
        <authorList>
            <person name="Kono N."/>
            <person name="Nakamura H."/>
            <person name="Mori M."/>
            <person name="Yoshida Y."/>
            <person name="Ohtoshi R."/>
            <person name="Malay A.D."/>
            <person name="Moran D.A.P."/>
            <person name="Tomita M."/>
            <person name="Numata K."/>
            <person name="Arakawa K."/>
        </authorList>
    </citation>
    <scope>NUCLEOTIDE SEQUENCE</scope>
</reference>
<gene>
    <name evidence="2" type="ORF">TNIN_116941</name>
</gene>
<feature type="region of interest" description="Disordered" evidence="1">
    <location>
        <begin position="18"/>
        <end position="37"/>
    </location>
</feature>
<keyword evidence="3" id="KW-1185">Reference proteome</keyword>
<dbReference type="Proteomes" id="UP000886998">
    <property type="component" value="Unassembled WGS sequence"/>
</dbReference>
<accession>A0A8X7CPE7</accession>
<proteinExistence type="predicted"/>
<sequence>MRTAYDSEPLVKRRHTFLPAMSDGQNGMAAAAQRPESTGGARMHRFILCPPPSLPAIERSFSQHLRTLTIARRQHISRFPNTCGRVLQDQ</sequence>
<evidence type="ECO:0000313" key="3">
    <source>
        <dbReference type="Proteomes" id="UP000886998"/>
    </source>
</evidence>
<organism evidence="2 3">
    <name type="scientific">Trichonephila inaurata madagascariensis</name>
    <dbReference type="NCBI Taxonomy" id="2747483"/>
    <lineage>
        <taxon>Eukaryota</taxon>
        <taxon>Metazoa</taxon>
        <taxon>Ecdysozoa</taxon>
        <taxon>Arthropoda</taxon>
        <taxon>Chelicerata</taxon>
        <taxon>Arachnida</taxon>
        <taxon>Araneae</taxon>
        <taxon>Araneomorphae</taxon>
        <taxon>Entelegynae</taxon>
        <taxon>Araneoidea</taxon>
        <taxon>Nephilidae</taxon>
        <taxon>Trichonephila</taxon>
        <taxon>Trichonephila inaurata</taxon>
    </lineage>
</organism>
<protein>
    <submittedName>
        <fullName evidence="2">Uncharacterized protein</fullName>
    </submittedName>
</protein>
<dbReference type="EMBL" id="BMAV01018723">
    <property type="protein sequence ID" value="GFY71302.1"/>
    <property type="molecule type" value="Genomic_DNA"/>
</dbReference>